<gene>
    <name evidence="2" type="ORF">FHS49_002534</name>
</gene>
<feature type="chain" id="PRO_5031000427" evidence="1">
    <location>
        <begin position="39"/>
        <end position="151"/>
    </location>
</feature>
<keyword evidence="1" id="KW-0732">Signal</keyword>
<name>A0A7W9EFY7_9SPHN</name>
<evidence type="ECO:0000313" key="2">
    <source>
        <dbReference type="EMBL" id="MBB5686510.1"/>
    </source>
</evidence>
<sequence>MLTLTNSVSPQRNGRRCCRLSTIIGATLLFSTPFSAIACRAPTQDFYSSRETADHVFDGVSIARKKLVGNSLGIFDSDIRITKVIRGKKLPAIYRLRWWSDDGRGGCGPPGPAIEKGDKLRIHLKTINGSLVAQGWSKIGPKGELIPWPQY</sequence>
<protein>
    <submittedName>
        <fullName evidence="2">Uncharacterized protein</fullName>
    </submittedName>
</protein>
<keyword evidence="3" id="KW-1185">Reference proteome</keyword>
<organism evidence="2 3">
    <name type="scientific">Sphingobium boeckii</name>
    <dbReference type="NCBI Taxonomy" id="1082345"/>
    <lineage>
        <taxon>Bacteria</taxon>
        <taxon>Pseudomonadati</taxon>
        <taxon>Pseudomonadota</taxon>
        <taxon>Alphaproteobacteria</taxon>
        <taxon>Sphingomonadales</taxon>
        <taxon>Sphingomonadaceae</taxon>
        <taxon>Sphingobium</taxon>
    </lineage>
</organism>
<evidence type="ECO:0000313" key="3">
    <source>
        <dbReference type="Proteomes" id="UP000549617"/>
    </source>
</evidence>
<dbReference type="AlphaFoldDB" id="A0A7W9EFY7"/>
<evidence type="ECO:0000256" key="1">
    <source>
        <dbReference type="SAM" id="SignalP"/>
    </source>
</evidence>
<reference evidence="2 3" key="1">
    <citation type="submission" date="2020-08" db="EMBL/GenBank/DDBJ databases">
        <title>Genomic Encyclopedia of Type Strains, Phase IV (KMG-IV): sequencing the most valuable type-strain genomes for metagenomic binning, comparative biology and taxonomic classification.</title>
        <authorList>
            <person name="Goeker M."/>
        </authorList>
    </citation>
    <scope>NUCLEOTIDE SEQUENCE [LARGE SCALE GENOMIC DNA]</scope>
    <source>
        <strain evidence="2 3">DSM 25079</strain>
    </source>
</reference>
<comment type="caution">
    <text evidence="2">The sequence shown here is derived from an EMBL/GenBank/DDBJ whole genome shotgun (WGS) entry which is preliminary data.</text>
</comment>
<proteinExistence type="predicted"/>
<feature type="signal peptide" evidence="1">
    <location>
        <begin position="1"/>
        <end position="38"/>
    </location>
</feature>
<dbReference type="EMBL" id="JACIJC010000004">
    <property type="protein sequence ID" value="MBB5686510.1"/>
    <property type="molecule type" value="Genomic_DNA"/>
</dbReference>
<dbReference type="Proteomes" id="UP000549617">
    <property type="component" value="Unassembled WGS sequence"/>
</dbReference>
<dbReference type="RefSeq" id="WP_184019011.1">
    <property type="nucleotide sequence ID" value="NZ_JACIJC010000004.1"/>
</dbReference>
<accession>A0A7W9EFY7</accession>